<protein>
    <recommendedName>
        <fullName evidence="3">Arsenate reductase</fullName>
    </recommendedName>
</protein>
<dbReference type="EMBL" id="SUMC01000029">
    <property type="protein sequence ID" value="TKA08569.1"/>
    <property type="molecule type" value="Genomic_DNA"/>
</dbReference>
<evidence type="ECO:0000313" key="1">
    <source>
        <dbReference type="EMBL" id="TKA08569.1"/>
    </source>
</evidence>
<comment type="caution">
    <text evidence="1">The sequence shown here is derived from an EMBL/GenBank/DDBJ whole genome shotgun (WGS) entry which is preliminary data.</text>
</comment>
<accession>A0A4V6WJ85</accession>
<evidence type="ECO:0008006" key="3">
    <source>
        <dbReference type="Google" id="ProtNLM"/>
    </source>
</evidence>
<organism evidence="1 2">
    <name type="scientific">Actinacidiphila oryziradicis</name>
    <dbReference type="NCBI Taxonomy" id="2571141"/>
    <lineage>
        <taxon>Bacteria</taxon>
        <taxon>Bacillati</taxon>
        <taxon>Actinomycetota</taxon>
        <taxon>Actinomycetes</taxon>
        <taxon>Kitasatosporales</taxon>
        <taxon>Streptomycetaceae</taxon>
        <taxon>Actinacidiphila</taxon>
    </lineage>
</organism>
<dbReference type="OrthoDB" id="8421706at2"/>
<proteinExistence type="predicted"/>
<dbReference type="Proteomes" id="UP000305778">
    <property type="component" value="Unassembled WGS sequence"/>
</dbReference>
<keyword evidence="2" id="KW-1185">Reference proteome</keyword>
<evidence type="ECO:0000313" key="2">
    <source>
        <dbReference type="Proteomes" id="UP000305778"/>
    </source>
</evidence>
<reference evidence="1 2" key="1">
    <citation type="submission" date="2019-04" db="EMBL/GenBank/DDBJ databases">
        <title>Streptomyces oryziradicis sp. nov., a novel actinomycete isolated from rhizosphere soil of rice (Oryza sativa L.).</title>
        <authorList>
            <person name="Li C."/>
        </authorList>
    </citation>
    <scope>NUCLEOTIDE SEQUENCE [LARGE SCALE GENOMIC DNA]</scope>
    <source>
        <strain evidence="1 2">NEAU-C40</strain>
    </source>
</reference>
<sequence length="110" mass="12035">MTWVPTACTLPTAEQPLRVAEFDALFTDALTRVNTISATHTQLVLDGPETTEQRVRDLAARETGCCSFFTFAIDRDANGWLLMDITVPDTQSEVLKALVDRATGAAHARP</sequence>
<dbReference type="AlphaFoldDB" id="A0A4V6WJ85"/>
<gene>
    <name evidence="1" type="ORF">FCI23_26905</name>
</gene>
<name>A0A4V6WJ85_9ACTN</name>